<keyword evidence="2 7" id="KW-1003">Cell membrane</keyword>
<dbReference type="Proteomes" id="UP000596074">
    <property type="component" value="Chromosome"/>
</dbReference>
<sequence length="437" mass="49235">MRISLMLASVCAVPRAAMVTKETGMQKKAFPRLLAGLRRTQRSLARVGPVLWQTVQRFEGTERRRDAAALTYTTLFALVPVLTVIYATLSAIPALQSWGGDLSNNLLAYVMPEGSEQISAYLLAFSQQARSLTWIGVVFLFITALMLLRTIEMQFNRIWNVDKPRSGLQNFFRYWAVLSLGPLLIGGAIAASSLVASLPVVADLEKVPLPFRFLPWLFSAAALTALYMLVPNCRVPWRNALLAGMLIALLFEAGKFLFSRIIGMFPSYQLIYGAFAAVPLFLLWIYLAWMLVLLGAELSYALSHFAPANRKLPPLWRRLRLVQTLLQLQQQGRLLSEAALARRLPDLTPVQVRVGLQQLQQMGLVTRSQEGQWVWLADQHRVTLGQLLQDLSLNDLQAGLPADINVSPAERQRWQQWQQDWQQQNQSALDTRLHAFL</sequence>
<organism evidence="8 9">
    <name type="scientific">Venatoribacter cucullus</name>
    <dbReference type="NCBI Taxonomy" id="2661630"/>
    <lineage>
        <taxon>Bacteria</taxon>
        <taxon>Pseudomonadati</taxon>
        <taxon>Pseudomonadota</taxon>
        <taxon>Gammaproteobacteria</taxon>
        <taxon>Oceanospirillales</taxon>
        <taxon>Oceanospirillaceae</taxon>
        <taxon>Venatoribacter</taxon>
    </lineage>
</organism>
<dbReference type="NCBIfam" id="TIGR00765">
    <property type="entry name" value="yihY_not_rbn"/>
    <property type="match status" value="1"/>
</dbReference>
<keyword evidence="3" id="KW-0997">Cell inner membrane</keyword>
<dbReference type="InterPro" id="IPR023679">
    <property type="entry name" value="UPF0761_bac"/>
</dbReference>
<accession>A0A9X7UXH3</accession>
<dbReference type="EMBL" id="CP046056">
    <property type="protein sequence ID" value="QQD23828.1"/>
    <property type="molecule type" value="Genomic_DNA"/>
</dbReference>
<feature type="transmembrane region" description="Helical" evidence="7">
    <location>
        <begin position="131"/>
        <end position="151"/>
    </location>
</feature>
<keyword evidence="4 7" id="KW-0812">Transmembrane</keyword>
<feature type="transmembrane region" description="Helical" evidence="7">
    <location>
        <begin position="172"/>
        <end position="201"/>
    </location>
</feature>
<feature type="transmembrane region" description="Helical" evidence="7">
    <location>
        <begin position="237"/>
        <end position="258"/>
    </location>
</feature>
<feature type="transmembrane region" description="Helical" evidence="7">
    <location>
        <begin position="67"/>
        <end position="89"/>
    </location>
</feature>
<proteinExistence type="inferred from homology"/>
<evidence type="ECO:0000256" key="2">
    <source>
        <dbReference type="ARBA" id="ARBA00022475"/>
    </source>
</evidence>
<dbReference type="AlphaFoldDB" id="A0A9X7UXH3"/>
<feature type="transmembrane region" description="Helical" evidence="7">
    <location>
        <begin position="213"/>
        <end position="230"/>
    </location>
</feature>
<name>A0A9X7UXH3_9GAMM</name>
<evidence type="ECO:0000256" key="7">
    <source>
        <dbReference type="HAMAP-Rule" id="MF_00672"/>
    </source>
</evidence>
<keyword evidence="9" id="KW-1185">Reference proteome</keyword>
<dbReference type="GO" id="GO:0005886">
    <property type="term" value="C:plasma membrane"/>
    <property type="evidence" value="ECO:0007669"/>
    <property type="project" value="UniProtKB-SubCell"/>
</dbReference>
<keyword evidence="6 7" id="KW-0472">Membrane</keyword>
<comment type="subcellular location">
    <subcellularLocation>
        <location evidence="1 7">Cell membrane</location>
        <topology evidence="1 7">Multi-pass membrane protein</topology>
    </subcellularLocation>
</comment>
<evidence type="ECO:0000313" key="8">
    <source>
        <dbReference type="EMBL" id="QQD23828.1"/>
    </source>
</evidence>
<feature type="transmembrane region" description="Helical" evidence="7">
    <location>
        <begin position="270"/>
        <end position="294"/>
    </location>
</feature>
<evidence type="ECO:0000313" key="9">
    <source>
        <dbReference type="Proteomes" id="UP000596074"/>
    </source>
</evidence>
<dbReference type="InterPro" id="IPR017039">
    <property type="entry name" value="Virul_fac_BrkB"/>
</dbReference>
<dbReference type="KEGG" id="vcw:GJQ55_04740"/>
<dbReference type="PANTHER" id="PTHR30213:SF0">
    <property type="entry name" value="UPF0761 MEMBRANE PROTEIN YIHY"/>
    <property type="match status" value="1"/>
</dbReference>
<evidence type="ECO:0000256" key="6">
    <source>
        <dbReference type="ARBA" id="ARBA00023136"/>
    </source>
</evidence>
<evidence type="ECO:0000256" key="4">
    <source>
        <dbReference type="ARBA" id="ARBA00022692"/>
    </source>
</evidence>
<evidence type="ECO:0000256" key="5">
    <source>
        <dbReference type="ARBA" id="ARBA00022989"/>
    </source>
</evidence>
<evidence type="ECO:0000256" key="1">
    <source>
        <dbReference type="ARBA" id="ARBA00004651"/>
    </source>
</evidence>
<dbReference type="PANTHER" id="PTHR30213">
    <property type="entry name" value="INNER MEMBRANE PROTEIN YHJD"/>
    <property type="match status" value="1"/>
</dbReference>
<comment type="similarity">
    <text evidence="7">Belongs to the UPF0761 family.</text>
</comment>
<protein>
    <recommendedName>
        <fullName evidence="7">UPF0761 membrane protein GJQ55_04740</fullName>
    </recommendedName>
</protein>
<keyword evidence="5 7" id="KW-1133">Transmembrane helix</keyword>
<dbReference type="Pfam" id="PF03631">
    <property type="entry name" value="Virul_fac_BrkB"/>
    <property type="match status" value="1"/>
</dbReference>
<gene>
    <name evidence="8" type="ORF">GJQ55_04740</name>
</gene>
<evidence type="ECO:0000256" key="3">
    <source>
        <dbReference type="ARBA" id="ARBA00022519"/>
    </source>
</evidence>
<dbReference type="HAMAP" id="MF_00672">
    <property type="entry name" value="UPF0761"/>
    <property type="match status" value="1"/>
</dbReference>
<reference evidence="8 9" key="1">
    <citation type="submission" date="2019-11" db="EMBL/GenBank/DDBJ databases">
        <title>Venatorbacter sp. nov. a predator of Campylobacter and other Gram-negative bacteria.</title>
        <authorList>
            <person name="Saeedi A."/>
            <person name="Cummings N.J."/>
            <person name="Connerton I.F."/>
            <person name="Connerton P.L."/>
        </authorList>
    </citation>
    <scope>NUCLEOTIDE SEQUENCE [LARGE SCALE GENOMIC DNA]</scope>
    <source>
        <strain evidence="8">XL5</strain>
    </source>
</reference>